<keyword evidence="7 9" id="KW-1133">Transmembrane helix</keyword>
<accession>A0A154ID42</accession>
<keyword evidence="4" id="KW-1003">Cell membrane</keyword>
<evidence type="ECO:0000259" key="10">
    <source>
        <dbReference type="PROSITE" id="PS50928"/>
    </source>
</evidence>
<dbReference type="InterPro" id="IPR010065">
    <property type="entry name" value="AA_ABC_transptr_permease_3TM"/>
</dbReference>
<feature type="domain" description="ABC transmembrane type-1" evidence="10">
    <location>
        <begin position="18"/>
        <end position="210"/>
    </location>
</feature>
<keyword evidence="5 9" id="KW-0812">Transmembrane</keyword>
<dbReference type="InterPro" id="IPR000515">
    <property type="entry name" value="MetI-like"/>
</dbReference>
<proteinExistence type="inferred from homology"/>
<comment type="subcellular location">
    <subcellularLocation>
        <location evidence="1">Cell inner membrane</location>
        <topology evidence="1">Multi-pass membrane protein</topology>
    </subcellularLocation>
    <subcellularLocation>
        <location evidence="9">Cell membrane</location>
        <topology evidence="9">Multi-pass membrane protein</topology>
    </subcellularLocation>
</comment>
<name>A0A154ID42_RHILE</name>
<gene>
    <name evidence="11" type="ORF">A4A59_26855</name>
</gene>
<evidence type="ECO:0000256" key="6">
    <source>
        <dbReference type="ARBA" id="ARBA00022970"/>
    </source>
</evidence>
<reference evidence="11" key="1">
    <citation type="submission" date="2016-03" db="EMBL/GenBank/DDBJ databases">
        <title>Microsymbionts genomes from the relict species Vavilovia formosa.</title>
        <authorList>
            <person name="Chirak E."/>
            <person name="Kimeklis A."/>
            <person name="Kopat V."/>
            <person name="Andronov E."/>
        </authorList>
    </citation>
    <scope>NUCLEOTIDE SEQUENCE [LARGE SCALE GENOMIC DNA]</scope>
    <source>
        <strain evidence="11">Vaf12</strain>
    </source>
</reference>
<dbReference type="EMBL" id="LVYU01000114">
    <property type="protein sequence ID" value="KZA98503.1"/>
    <property type="molecule type" value="Genomic_DNA"/>
</dbReference>
<dbReference type="InterPro" id="IPR043429">
    <property type="entry name" value="ArtM/GltK/GlnP/TcyL/YhdX-like"/>
</dbReference>
<dbReference type="PANTHER" id="PTHR30614">
    <property type="entry name" value="MEMBRANE COMPONENT OF AMINO ACID ABC TRANSPORTER"/>
    <property type="match status" value="1"/>
</dbReference>
<protein>
    <submittedName>
        <fullName evidence="11">ABC transporter permease</fullName>
    </submittedName>
</protein>
<evidence type="ECO:0000256" key="3">
    <source>
        <dbReference type="ARBA" id="ARBA00022448"/>
    </source>
</evidence>
<evidence type="ECO:0000256" key="9">
    <source>
        <dbReference type="RuleBase" id="RU363032"/>
    </source>
</evidence>
<dbReference type="CDD" id="cd06261">
    <property type="entry name" value="TM_PBP2"/>
    <property type="match status" value="1"/>
</dbReference>
<dbReference type="InterPro" id="IPR035906">
    <property type="entry name" value="MetI-like_sf"/>
</dbReference>
<comment type="similarity">
    <text evidence="2">Belongs to the binding-protein-dependent transport system permease family. HisMQ subfamily.</text>
</comment>
<keyword evidence="8 9" id="KW-0472">Membrane</keyword>
<keyword evidence="6" id="KW-0029">Amino-acid transport</keyword>
<evidence type="ECO:0000256" key="8">
    <source>
        <dbReference type="ARBA" id="ARBA00023136"/>
    </source>
</evidence>
<organism evidence="11">
    <name type="scientific">Rhizobium leguminosarum</name>
    <dbReference type="NCBI Taxonomy" id="384"/>
    <lineage>
        <taxon>Bacteria</taxon>
        <taxon>Pseudomonadati</taxon>
        <taxon>Pseudomonadota</taxon>
        <taxon>Alphaproteobacteria</taxon>
        <taxon>Hyphomicrobiales</taxon>
        <taxon>Rhizobiaceae</taxon>
        <taxon>Rhizobium/Agrobacterium group</taxon>
        <taxon>Rhizobium</taxon>
    </lineage>
</organism>
<dbReference type="GO" id="GO:0043190">
    <property type="term" value="C:ATP-binding cassette (ABC) transporter complex"/>
    <property type="evidence" value="ECO:0007669"/>
    <property type="project" value="InterPro"/>
</dbReference>
<dbReference type="RefSeq" id="WP_062943747.1">
    <property type="nucleotide sequence ID" value="NZ_CP171844.1"/>
</dbReference>
<comment type="caution">
    <text evidence="11">The sequence shown here is derived from an EMBL/GenBank/DDBJ whole genome shotgun (WGS) entry which is preliminary data.</text>
</comment>
<dbReference type="GO" id="GO:0022857">
    <property type="term" value="F:transmembrane transporter activity"/>
    <property type="evidence" value="ECO:0007669"/>
    <property type="project" value="InterPro"/>
</dbReference>
<dbReference type="AlphaFoldDB" id="A0A154ID42"/>
<feature type="transmembrane region" description="Helical" evidence="9">
    <location>
        <begin position="88"/>
        <end position="107"/>
    </location>
</feature>
<dbReference type="PANTHER" id="PTHR30614:SF0">
    <property type="entry name" value="L-CYSTINE TRANSPORT SYSTEM PERMEASE PROTEIN TCYL"/>
    <property type="match status" value="1"/>
</dbReference>
<dbReference type="GO" id="GO:0006865">
    <property type="term" value="P:amino acid transport"/>
    <property type="evidence" value="ECO:0007669"/>
    <property type="project" value="UniProtKB-KW"/>
</dbReference>
<evidence type="ECO:0000256" key="4">
    <source>
        <dbReference type="ARBA" id="ARBA00022475"/>
    </source>
</evidence>
<evidence type="ECO:0000313" key="11">
    <source>
        <dbReference type="EMBL" id="KZA98503.1"/>
    </source>
</evidence>
<dbReference type="PROSITE" id="PS50928">
    <property type="entry name" value="ABC_TM1"/>
    <property type="match status" value="1"/>
</dbReference>
<dbReference type="Gene3D" id="1.10.3720.10">
    <property type="entry name" value="MetI-like"/>
    <property type="match status" value="1"/>
</dbReference>
<dbReference type="Pfam" id="PF00528">
    <property type="entry name" value="BPD_transp_1"/>
    <property type="match status" value="1"/>
</dbReference>
<feature type="transmembrane region" description="Helical" evidence="9">
    <location>
        <begin position="186"/>
        <end position="204"/>
    </location>
</feature>
<evidence type="ECO:0000256" key="7">
    <source>
        <dbReference type="ARBA" id="ARBA00022989"/>
    </source>
</evidence>
<dbReference type="NCBIfam" id="TIGR01726">
    <property type="entry name" value="HEQRo_perm_3TM"/>
    <property type="match status" value="1"/>
</dbReference>
<feature type="transmembrane region" description="Helical" evidence="9">
    <location>
        <begin position="14"/>
        <end position="41"/>
    </location>
</feature>
<evidence type="ECO:0000256" key="2">
    <source>
        <dbReference type="ARBA" id="ARBA00010072"/>
    </source>
</evidence>
<keyword evidence="3 9" id="KW-0813">Transport</keyword>
<sequence length="219" mass="22998">MIGFSVFFSVVQGLVAGLGVTVFVTIASLVFAAAFGFLLALLRQFAGIKFINLAIDACCEILCNVPALTHLFILYFGLASLGVKMTSITAAILGLGLIGAAITCAIFRAGFAALPGGQAEAALAAGLTPLQTIFEILTPQAMRIALPGLGNYAVQLLKDTSVVSAIAAPEIMFFARSMVTSSFQTTMIYATAAALYLLLSLPLMQATQFLERRYGRLKG</sequence>
<feature type="transmembrane region" description="Helical" evidence="9">
    <location>
        <begin position="53"/>
        <end position="76"/>
    </location>
</feature>
<evidence type="ECO:0000256" key="5">
    <source>
        <dbReference type="ARBA" id="ARBA00022692"/>
    </source>
</evidence>
<dbReference type="SUPFAM" id="SSF161098">
    <property type="entry name" value="MetI-like"/>
    <property type="match status" value="1"/>
</dbReference>
<evidence type="ECO:0000256" key="1">
    <source>
        <dbReference type="ARBA" id="ARBA00004429"/>
    </source>
</evidence>